<dbReference type="PROSITE" id="PS50021">
    <property type="entry name" value="CH"/>
    <property type="match status" value="1"/>
</dbReference>
<dbReference type="GO" id="GO:0005930">
    <property type="term" value="C:axoneme"/>
    <property type="evidence" value="ECO:0007669"/>
    <property type="project" value="TreeGrafter"/>
</dbReference>
<dbReference type="Proteomes" id="UP000887540">
    <property type="component" value="Unplaced"/>
</dbReference>
<sequence length="279" mass="32259">MSMQALDEESLNDLYKWLESMALSKKLRNPSKDFSDGVLVAEIIAHYLPKYITLNNFAHVNSASLKRYNWETLDKMVLHYLGFRLSNSTINKLVNGEPGAIEFVLYQLRQKIDQAIQERRFRPRRHRSRSSTSRASNLSLNQSDTEDFQPQISSARLENQTTQMNINEIRAKLEQYQNALNKAQDTGSRESFSLKDEQIEALYSRIRYLESVIQQKEDRINALTKQVEKLLEIAYRDNGSNQRNPTDTPPSSEGQSSAYPTDTSSPFRESEPYDSYDLK</sequence>
<dbReference type="Pfam" id="PF06294">
    <property type="entry name" value="CH_2"/>
    <property type="match status" value="1"/>
</dbReference>
<dbReference type="InterPro" id="IPR010441">
    <property type="entry name" value="CH_2"/>
</dbReference>
<feature type="compositionally biased region" description="Polar residues" evidence="2">
    <location>
        <begin position="140"/>
        <end position="149"/>
    </location>
</feature>
<dbReference type="FunFam" id="1.10.418.10:FF:000059">
    <property type="entry name" value="RIKEN cDNA 6430531B16 gene"/>
    <property type="match status" value="1"/>
</dbReference>
<keyword evidence="4" id="KW-1185">Reference proteome</keyword>
<feature type="compositionally biased region" description="Polar residues" evidence="2">
    <location>
        <begin position="238"/>
        <end position="267"/>
    </location>
</feature>
<evidence type="ECO:0000256" key="2">
    <source>
        <dbReference type="SAM" id="MobiDB-lite"/>
    </source>
</evidence>
<feature type="region of interest" description="Disordered" evidence="2">
    <location>
        <begin position="234"/>
        <end position="279"/>
    </location>
</feature>
<name>A0A914EGQ7_9BILA</name>
<dbReference type="GO" id="GO:0008017">
    <property type="term" value="F:microtubule binding"/>
    <property type="evidence" value="ECO:0007669"/>
    <property type="project" value="TreeGrafter"/>
</dbReference>
<dbReference type="Gene3D" id="1.10.418.10">
    <property type="entry name" value="Calponin-like domain"/>
    <property type="match status" value="1"/>
</dbReference>
<dbReference type="SUPFAM" id="SSF47576">
    <property type="entry name" value="Calponin-homology domain, CH-domain"/>
    <property type="match status" value="1"/>
</dbReference>
<evidence type="ECO:0000313" key="4">
    <source>
        <dbReference type="Proteomes" id="UP000887540"/>
    </source>
</evidence>
<feature type="compositionally biased region" description="Low complexity" evidence="2">
    <location>
        <begin position="130"/>
        <end position="139"/>
    </location>
</feature>
<dbReference type="InterPro" id="IPR001715">
    <property type="entry name" value="CH_dom"/>
</dbReference>
<protein>
    <submittedName>
        <fullName evidence="5">Calponin-homology (CH) domain-containing protein</fullName>
    </submittedName>
</protein>
<evidence type="ECO:0000313" key="5">
    <source>
        <dbReference type="WBParaSite" id="ACRNAN_scaffold8147.g7340.t1"/>
    </source>
</evidence>
<feature type="compositionally biased region" description="Basic and acidic residues" evidence="2">
    <location>
        <begin position="268"/>
        <end position="279"/>
    </location>
</feature>
<dbReference type="InterPro" id="IPR036872">
    <property type="entry name" value="CH_dom_sf"/>
</dbReference>
<dbReference type="AlphaFoldDB" id="A0A914EGQ7"/>
<keyword evidence="1" id="KW-0175">Coiled coil</keyword>
<feature type="domain" description="Calponin-homology (CH)" evidence="3">
    <location>
        <begin position="8"/>
        <end position="113"/>
    </location>
</feature>
<evidence type="ECO:0000256" key="1">
    <source>
        <dbReference type="SAM" id="Coils"/>
    </source>
</evidence>
<feature type="coiled-coil region" evidence="1">
    <location>
        <begin position="159"/>
        <end position="233"/>
    </location>
</feature>
<reference evidence="5" key="1">
    <citation type="submission" date="2022-11" db="UniProtKB">
        <authorList>
            <consortium name="WormBaseParasite"/>
        </authorList>
    </citation>
    <scope>IDENTIFICATION</scope>
</reference>
<feature type="region of interest" description="Disordered" evidence="2">
    <location>
        <begin position="117"/>
        <end position="149"/>
    </location>
</feature>
<accession>A0A914EGQ7</accession>
<dbReference type="InterPro" id="IPR052111">
    <property type="entry name" value="Spermatogenesis_Ciliary_MAP"/>
</dbReference>
<dbReference type="PANTHER" id="PTHR12509:SF9">
    <property type="entry name" value="SPERM FLAGELLAR PROTEIN 1 ISOFORM X1"/>
    <property type="match status" value="1"/>
</dbReference>
<dbReference type="WBParaSite" id="ACRNAN_scaffold8147.g7340.t1">
    <property type="protein sequence ID" value="ACRNAN_scaffold8147.g7340.t1"/>
    <property type="gene ID" value="ACRNAN_scaffold8147.g7340"/>
</dbReference>
<organism evidence="4 5">
    <name type="scientific">Acrobeloides nanus</name>
    <dbReference type="NCBI Taxonomy" id="290746"/>
    <lineage>
        <taxon>Eukaryota</taxon>
        <taxon>Metazoa</taxon>
        <taxon>Ecdysozoa</taxon>
        <taxon>Nematoda</taxon>
        <taxon>Chromadorea</taxon>
        <taxon>Rhabditida</taxon>
        <taxon>Tylenchina</taxon>
        <taxon>Cephalobomorpha</taxon>
        <taxon>Cephaloboidea</taxon>
        <taxon>Cephalobidae</taxon>
        <taxon>Acrobeloides</taxon>
    </lineage>
</organism>
<evidence type="ECO:0000259" key="3">
    <source>
        <dbReference type="PROSITE" id="PS50021"/>
    </source>
</evidence>
<dbReference type="PANTHER" id="PTHR12509">
    <property type="entry name" value="SPERMATOGENESIS-ASSOCIATED 4-RELATED"/>
    <property type="match status" value="1"/>
</dbReference>
<proteinExistence type="predicted"/>
<dbReference type="GO" id="GO:0051493">
    <property type="term" value="P:regulation of cytoskeleton organization"/>
    <property type="evidence" value="ECO:0007669"/>
    <property type="project" value="TreeGrafter"/>
</dbReference>